<feature type="transmembrane region" description="Helical" evidence="9">
    <location>
        <begin position="291"/>
        <end position="311"/>
    </location>
</feature>
<dbReference type="InterPro" id="IPR011527">
    <property type="entry name" value="ABC1_TM_dom"/>
</dbReference>
<dbReference type="InterPro" id="IPR017871">
    <property type="entry name" value="ABC_transporter-like_CS"/>
</dbReference>
<evidence type="ECO:0000256" key="9">
    <source>
        <dbReference type="SAM" id="Phobius"/>
    </source>
</evidence>
<dbReference type="GO" id="GO:0005524">
    <property type="term" value="F:ATP binding"/>
    <property type="evidence" value="ECO:0007669"/>
    <property type="project" value="UniProtKB-KW"/>
</dbReference>
<dbReference type="FunFam" id="3.40.50.300:FF:000221">
    <property type="entry name" value="Multidrug ABC transporter ATP-binding protein"/>
    <property type="match status" value="1"/>
</dbReference>
<dbReference type="PANTHER" id="PTHR24221:SF654">
    <property type="entry name" value="ATP-BINDING CASSETTE SUB-FAMILY B MEMBER 6"/>
    <property type="match status" value="1"/>
</dbReference>
<evidence type="ECO:0000313" key="13">
    <source>
        <dbReference type="Proteomes" id="UP000222916"/>
    </source>
</evidence>
<dbReference type="Pfam" id="PF00664">
    <property type="entry name" value="ABC_membrane"/>
    <property type="match status" value="1"/>
</dbReference>
<feature type="transmembrane region" description="Helical" evidence="9">
    <location>
        <begin position="143"/>
        <end position="167"/>
    </location>
</feature>
<dbReference type="Pfam" id="PF00005">
    <property type="entry name" value="ABC_tran"/>
    <property type="match status" value="1"/>
</dbReference>
<dbReference type="Gene3D" id="3.40.50.300">
    <property type="entry name" value="P-loop containing nucleotide triphosphate hydrolases"/>
    <property type="match status" value="1"/>
</dbReference>
<dbReference type="PROSITE" id="PS50929">
    <property type="entry name" value="ABC_TM1F"/>
    <property type="match status" value="1"/>
</dbReference>
<evidence type="ECO:0000256" key="6">
    <source>
        <dbReference type="ARBA" id="ARBA00022840"/>
    </source>
</evidence>
<organism evidence="12 13">
    <name type="scientific">Aeromonas salmonicida subsp. pectinolytica 34mel</name>
    <dbReference type="NCBI Taxonomy" id="1324960"/>
    <lineage>
        <taxon>Bacteria</taxon>
        <taxon>Pseudomonadati</taxon>
        <taxon>Pseudomonadota</taxon>
        <taxon>Gammaproteobacteria</taxon>
        <taxon>Aeromonadales</taxon>
        <taxon>Aeromonadaceae</taxon>
        <taxon>Aeromonas</taxon>
    </lineage>
</organism>
<feature type="transmembrane region" description="Helical" evidence="9">
    <location>
        <begin position="173"/>
        <end position="190"/>
    </location>
</feature>
<dbReference type="Gene3D" id="1.20.1560.10">
    <property type="entry name" value="ABC transporter type 1, transmembrane domain"/>
    <property type="match status" value="1"/>
</dbReference>
<evidence type="ECO:0000256" key="2">
    <source>
        <dbReference type="ARBA" id="ARBA00022448"/>
    </source>
</evidence>
<dbReference type="AlphaFoldDB" id="A0A2D1QMF8"/>
<dbReference type="InterPro" id="IPR036640">
    <property type="entry name" value="ABC1_TM_sf"/>
</dbReference>
<dbReference type="RefSeq" id="WP_099369087.1">
    <property type="nucleotide sequence ID" value="NZ_CP022426.1"/>
</dbReference>
<dbReference type="PROSITE" id="PS00211">
    <property type="entry name" value="ABC_TRANSPORTER_1"/>
    <property type="match status" value="1"/>
</dbReference>
<evidence type="ECO:0000256" key="5">
    <source>
        <dbReference type="ARBA" id="ARBA00022741"/>
    </source>
</evidence>
<keyword evidence="7 9" id="KW-1133">Transmembrane helix</keyword>
<dbReference type="SMART" id="SM00382">
    <property type="entry name" value="AAA"/>
    <property type="match status" value="1"/>
</dbReference>
<evidence type="ECO:0000256" key="7">
    <source>
        <dbReference type="ARBA" id="ARBA00022989"/>
    </source>
</evidence>
<dbReference type="GO" id="GO:0005886">
    <property type="term" value="C:plasma membrane"/>
    <property type="evidence" value="ECO:0007669"/>
    <property type="project" value="UniProtKB-SubCell"/>
</dbReference>
<dbReference type="GO" id="GO:0016887">
    <property type="term" value="F:ATP hydrolysis activity"/>
    <property type="evidence" value="ECO:0007669"/>
    <property type="project" value="InterPro"/>
</dbReference>
<dbReference type="SUPFAM" id="SSF90123">
    <property type="entry name" value="ABC transporter transmembrane region"/>
    <property type="match status" value="1"/>
</dbReference>
<evidence type="ECO:0000259" key="11">
    <source>
        <dbReference type="PROSITE" id="PS50929"/>
    </source>
</evidence>
<evidence type="ECO:0000313" key="12">
    <source>
        <dbReference type="EMBL" id="ATP11578.1"/>
    </source>
</evidence>
<keyword evidence="2" id="KW-0813">Transport</keyword>
<dbReference type="GO" id="GO:0140359">
    <property type="term" value="F:ABC-type transporter activity"/>
    <property type="evidence" value="ECO:0007669"/>
    <property type="project" value="InterPro"/>
</dbReference>
<evidence type="ECO:0000256" key="4">
    <source>
        <dbReference type="ARBA" id="ARBA00022692"/>
    </source>
</evidence>
<proteinExistence type="predicted"/>
<dbReference type="InterPro" id="IPR003593">
    <property type="entry name" value="AAA+_ATPase"/>
</dbReference>
<gene>
    <name evidence="12" type="ORF">Asalp_45160</name>
</gene>
<keyword evidence="3" id="KW-1003">Cell membrane</keyword>
<evidence type="ECO:0000256" key="1">
    <source>
        <dbReference type="ARBA" id="ARBA00004651"/>
    </source>
</evidence>
<keyword evidence="5" id="KW-0547">Nucleotide-binding</keyword>
<comment type="subcellular location">
    <subcellularLocation>
        <location evidence="1">Cell membrane</location>
        <topology evidence="1">Multi-pass membrane protein</topology>
    </subcellularLocation>
</comment>
<evidence type="ECO:0000259" key="10">
    <source>
        <dbReference type="PROSITE" id="PS50893"/>
    </source>
</evidence>
<name>A0A2D1QMF8_AERSA</name>
<keyword evidence="4 9" id="KW-0812">Transmembrane</keyword>
<dbReference type="InterPro" id="IPR039421">
    <property type="entry name" value="Type_1_exporter"/>
</dbReference>
<dbReference type="PANTHER" id="PTHR24221">
    <property type="entry name" value="ATP-BINDING CASSETTE SUB-FAMILY B"/>
    <property type="match status" value="1"/>
</dbReference>
<dbReference type="EMBL" id="CP022426">
    <property type="protein sequence ID" value="ATP11578.1"/>
    <property type="molecule type" value="Genomic_DNA"/>
</dbReference>
<sequence>MKVDDEFILDSKAAGPIARVLSPIRGRLLAAALLAAVGSMLTLVPLAGITRIAQLVLGQESAGWELEELWLIVCVSLASLFLGMTLISAGDLVAHLADNRITGYLRQALTRRLARVPLGWFTARASGEVKQAMQDDIGTLHSLTAHFFTTMGRSAGAVAISIAYLFFMDWRMAIISLLPFPLFFLFSARAHSASAANMQQFGAGMARINNAVVEFVSGIPVVKAFGVQGKLHSSYREAIDAFADAFKAFTRPLVSAMANANAIMAPASVLGVVLAGGVVLVSAGWIAPADVLPFVLVAPGLCAPLLLLSYLTHDLNNATGAAQRVHALLQTPVLDTTAAADSQQPANGEIRVEQLSYGYDVQVQVLTDINFTLQPGTVTAIVGASGSGKSTLARLLLRFFDPDAGRITLGGVDLRQMDSARLYRHIGFVLQDVRLIHASLHDNIALGRPNATRTEVETVARLANIHDRILALPHGYDSVVGEDAQLSGGELQRVSIARALLLDPPVLVLDEATAAADADNEVKLQQALSAFAHGRTLVVIAHRLDTVMNADQILVIDNGTLCEQGRHDELLALNGRYARLWAQGRYDKAIPVEKRQSPEHEEAVTQC</sequence>
<feature type="domain" description="ABC transmembrane type-1" evidence="11">
    <location>
        <begin position="29"/>
        <end position="317"/>
    </location>
</feature>
<keyword evidence="8 9" id="KW-0472">Membrane</keyword>
<evidence type="ECO:0000256" key="8">
    <source>
        <dbReference type="ARBA" id="ARBA00023136"/>
    </source>
</evidence>
<keyword evidence="6 12" id="KW-0067">ATP-binding</keyword>
<protein>
    <submittedName>
        <fullName evidence="12">ABC-type transport system ATP-binding/permease protein</fullName>
    </submittedName>
</protein>
<dbReference type="PROSITE" id="PS50893">
    <property type="entry name" value="ABC_TRANSPORTER_2"/>
    <property type="match status" value="1"/>
</dbReference>
<evidence type="ECO:0000256" key="3">
    <source>
        <dbReference type="ARBA" id="ARBA00022475"/>
    </source>
</evidence>
<feature type="transmembrane region" description="Helical" evidence="9">
    <location>
        <begin position="69"/>
        <end position="97"/>
    </location>
</feature>
<dbReference type="SUPFAM" id="SSF52540">
    <property type="entry name" value="P-loop containing nucleoside triphosphate hydrolases"/>
    <property type="match status" value="1"/>
</dbReference>
<dbReference type="Proteomes" id="UP000222916">
    <property type="component" value="Chromosome"/>
</dbReference>
<dbReference type="InterPro" id="IPR003439">
    <property type="entry name" value="ABC_transporter-like_ATP-bd"/>
</dbReference>
<feature type="transmembrane region" description="Helical" evidence="9">
    <location>
        <begin position="28"/>
        <end position="49"/>
    </location>
</feature>
<dbReference type="InterPro" id="IPR027417">
    <property type="entry name" value="P-loop_NTPase"/>
</dbReference>
<feature type="transmembrane region" description="Helical" evidence="9">
    <location>
        <begin position="263"/>
        <end position="285"/>
    </location>
</feature>
<reference evidence="13" key="1">
    <citation type="journal article" date="2018" name="BMC Genomics">
        <title>The complete and fully assembled genome sequence of Aeromonas salmonicida subsp. pectinolytica and its comparative analysis with other Aeromonas species: investigation of the mobilome in environmental and pathogenic strains.</title>
        <authorList>
            <person name="Pfeiffer F."/>
            <person name="Zamora-Lagos M.A."/>
            <person name="Blettinger M."/>
            <person name="Yeroslaviz A."/>
            <person name="Dahl A."/>
            <person name="Gruber S."/>
            <person name="Habermann B.H."/>
        </authorList>
    </citation>
    <scope>NUCLEOTIDE SEQUENCE [LARGE SCALE GENOMIC DNA]</scope>
    <source>
        <strain evidence="13">34mel</strain>
    </source>
</reference>
<feature type="domain" description="ABC transporter" evidence="10">
    <location>
        <begin position="350"/>
        <end position="583"/>
    </location>
</feature>
<accession>A0A2D1QMF8</accession>